<reference evidence="17" key="1">
    <citation type="journal article" date="2019" name="Int. J. Syst. Evol. Microbiol.">
        <title>The Global Catalogue of Microorganisms (GCM) 10K type strain sequencing project: providing services to taxonomists for standard genome sequencing and annotation.</title>
        <authorList>
            <consortium name="The Broad Institute Genomics Platform"/>
            <consortium name="The Broad Institute Genome Sequencing Center for Infectious Disease"/>
            <person name="Wu L."/>
            <person name="Ma J."/>
        </authorList>
    </citation>
    <scope>NUCLEOTIDE SEQUENCE [LARGE SCALE GENOMIC DNA]</scope>
    <source>
        <strain evidence="17">JCM 16014</strain>
    </source>
</reference>
<evidence type="ECO:0000256" key="11">
    <source>
        <dbReference type="ARBA" id="ARBA00047944"/>
    </source>
</evidence>
<dbReference type="SUPFAM" id="SSF88697">
    <property type="entry name" value="PUA domain-like"/>
    <property type="match status" value="1"/>
</dbReference>
<name>A0ABP5FQZ2_9ACTN</name>
<evidence type="ECO:0000256" key="13">
    <source>
        <dbReference type="SAM" id="MobiDB-lite"/>
    </source>
</evidence>
<dbReference type="InterPro" id="IPR046886">
    <property type="entry name" value="RsmE_MTase_dom"/>
</dbReference>
<dbReference type="Gene3D" id="3.40.1280.10">
    <property type="match status" value="1"/>
</dbReference>
<evidence type="ECO:0000256" key="10">
    <source>
        <dbReference type="ARBA" id="ARBA00025699"/>
    </source>
</evidence>
<evidence type="ECO:0000259" key="15">
    <source>
        <dbReference type="Pfam" id="PF20260"/>
    </source>
</evidence>
<evidence type="ECO:0000256" key="8">
    <source>
        <dbReference type="ARBA" id="ARBA00022679"/>
    </source>
</evidence>
<keyword evidence="9 12" id="KW-0949">S-adenosyl-L-methionine</keyword>
<dbReference type="InterPro" id="IPR029028">
    <property type="entry name" value="Alpha/beta_knot_MTases"/>
</dbReference>
<protein>
    <recommendedName>
        <fullName evidence="4 12">Ribosomal RNA small subunit methyltransferase E</fullName>
        <ecNumber evidence="3 12">2.1.1.193</ecNumber>
    </recommendedName>
</protein>
<feature type="region of interest" description="Disordered" evidence="13">
    <location>
        <begin position="18"/>
        <end position="39"/>
    </location>
</feature>
<dbReference type="InterPro" id="IPR015947">
    <property type="entry name" value="PUA-like_sf"/>
</dbReference>
<comment type="catalytic activity">
    <reaction evidence="11 12">
        <text>uridine(1498) in 16S rRNA + S-adenosyl-L-methionine = N(3)-methyluridine(1498) in 16S rRNA + S-adenosyl-L-homocysteine + H(+)</text>
        <dbReference type="Rhea" id="RHEA:42920"/>
        <dbReference type="Rhea" id="RHEA-COMP:10283"/>
        <dbReference type="Rhea" id="RHEA-COMP:10284"/>
        <dbReference type="ChEBI" id="CHEBI:15378"/>
        <dbReference type="ChEBI" id="CHEBI:57856"/>
        <dbReference type="ChEBI" id="CHEBI:59789"/>
        <dbReference type="ChEBI" id="CHEBI:65315"/>
        <dbReference type="ChEBI" id="CHEBI:74502"/>
        <dbReference type="EC" id="2.1.1.193"/>
    </reaction>
</comment>
<evidence type="ECO:0000256" key="5">
    <source>
        <dbReference type="ARBA" id="ARBA00022490"/>
    </source>
</evidence>
<keyword evidence="6 12" id="KW-0698">rRNA processing</keyword>
<dbReference type="InterPro" id="IPR006700">
    <property type="entry name" value="RsmE"/>
</dbReference>
<keyword evidence="8 12" id="KW-0808">Transferase</keyword>
<feature type="domain" description="Ribosomal RNA small subunit methyltransferase E PUA-like" evidence="15">
    <location>
        <begin position="38"/>
        <end position="78"/>
    </location>
</feature>
<dbReference type="NCBIfam" id="TIGR00046">
    <property type="entry name" value="RsmE family RNA methyltransferase"/>
    <property type="match status" value="1"/>
</dbReference>
<comment type="function">
    <text evidence="10 12">Specifically methylates the N3 position of the uracil ring of uridine 1498 (m3U1498) in 16S rRNA. Acts on the fully assembled 30S ribosomal subunit.</text>
</comment>
<evidence type="ECO:0000256" key="3">
    <source>
        <dbReference type="ARBA" id="ARBA00012328"/>
    </source>
</evidence>
<dbReference type="SUPFAM" id="SSF75217">
    <property type="entry name" value="alpha/beta knot"/>
    <property type="match status" value="1"/>
</dbReference>
<dbReference type="PIRSF" id="PIRSF015601">
    <property type="entry name" value="MTase_slr0722"/>
    <property type="match status" value="1"/>
</dbReference>
<dbReference type="InterPro" id="IPR029026">
    <property type="entry name" value="tRNA_m1G_MTases_N"/>
</dbReference>
<accession>A0ABP5FQZ2</accession>
<proteinExistence type="inferred from homology"/>
<organism evidence="16 17">
    <name type="scientific">Catenulispora yoronensis</name>
    <dbReference type="NCBI Taxonomy" id="450799"/>
    <lineage>
        <taxon>Bacteria</taxon>
        <taxon>Bacillati</taxon>
        <taxon>Actinomycetota</taxon>
        <taxon>Actinomycetes</taxon>
        <taxon>Catenulisporales</taxon>
        <taxon>Catenulisporaceae</taxon>
        <taxon>Catenulispora</taxon>
    </lineage>
</organism>
<evidence type="ECO:0000313" key="17">
    <source>
        <dbReference type="Proteomes" id="UP001500751"/>
    </source>
</evidence>
<feature type="compositionally biased region" description="Low complexity" evidence="13">
    <location>
        <begin position="18"/>
        <end position="30"/>
    </location>
</feature>
<dbReference type="PANTHER" id="PTHR30027">
    <property type="entry name" value="RIBOSOMAL RNA SMALL SUBUNIT METHYLTRANSFERASE E"/>
    <property type="match status" value="1"/>
</dbReference>
<evidence type="ECO:0000256" key="1">
    <source>
        <dbReference type="ARBA" id="ARBA00004496"/>
    </source>
</evidence>
<keyword evidence="5 12" id="KW-0963">Cytoplasm</keyword>
<dbReference type="InterPro" id="IPR046887">
    <property type="entry name" value="RsmE_PUA-like"/>
</dbReference>
<sequence length="262" mass="27680">MSTAPVFFWQDAGAVETAQTAQSDQTAQSAGRGARVRLDGPEGRHAALVRRLTAGERVDLADGRGAVAECVVAVAHKDWLELDVRAVTREPAPAPRITVVQALPKGDRGETAVETMTEIGVDAVVPWAASRSIVQWKGERGEKALNKWRATAREAAKQSRRGWWPDIAALHSTAEVAKLLAAADQALILHEDAETPLARLDVVPAGEIVMVIGPEGSILPQEMAAFEAAGATAYKMGPTVLRTSTAGTAAATVVLARSGRWG</sequence>
<dbReference type="PANTHER" id="PTHR30027:SF3">
    <property type="entry name" value="16S RRNA (URACIL(1498)-N(3))-METHYLTRANSFERASE"/>
    <property type="match status" value="1"/>
</dbReference>
<dbReference type="CDD" id="cd18084">
    <property type="entry name" value="RsmE-like"/>
    <property type="match status" value="1"/>
</dbReference>
<comment type="subcellular location">
    <subcellularLocation>
        <location evidence="1 12">Cytoplasm</location>
    </subcellularLocation>
</comment>
<evidence type="ECO:0000256" key="12">
    <source>
        <dbReference type="PIRNR" id="PIRNR015601"/>
    </source>
</evidence>
<evidence type="ECO:0000256" key="4">
    <source>
        <dbReference type="ARBA" id="ARBA00013673"/>
    </source>
</evidence>
<keyword evidence="17" id="KW-1185">Reference proteome</keyword>
<evidence type="ECO:0000256" key="6">
    <source>
        <dbReference type="ARBA" id="ARBA00022552"/>
    </source>
</evidence>
<evidence type="ECO:0000256" key="7">
    <source>
        <dbReference type="ARBA" id="ARBA00022603"/>
    </source>
</evidence>
<comment type="caution">
    <text evidence="16">The sequence shown here is derived from an EMBL/GenBank/DDBJ whole genome shotgun (WGS) entry which is preliminary data.</text>
</comment>
<evidence type="ECO:0000256" key="9">
    <source>
        <dbReference type="ARBA" id="ARBA00022691"/>
    </source>
</evidence>
<dbReference type="Gene3D" id="2.40.240.20">
    <property type="entry name" value="Hypothetical PUA domain-like, domain 1"/>
    <property type="match status" value="1"/>
</dbReference>
<evidence type="ECO:0000313" key="16">
    <source>
        <dbReference type="EMBL" id="GAA2032138.1"/>
    </source>
</evidence>
<dbReference type="EMBL" id="BAAAQN010000018">
    <property type="protein sequence ID" value="GAA2032138.1"/>
    <property type="molecule type" value="Genomic_DNA"/>
</dbReference>
<dbReference type="Pfam" id="PF20260">
    <property type="entry name" value="PUA_4"/>
    <property type="match status" value="1"/>
</dbReference>
<evidence type="ECO:0000256" key="2">
    <source>
        <dbReference type="ARBA" id="ARBA00005528"/>
    </source>
</evidence>
<dbReference type="NCBIfam" id="NF008693">
    <property type="entry name" value="PRK11713.2-3"/>
    <property type="match status" value="1"/>
</dbReference>
<dbReference type="Proteomes" id="UP001500751">
    <property type="component" value="Unassembled WGS sequence"/>
</dbReference>
<dbReference type="RefSeq" id="WP_344666692.1">
    <property type="nucleotide sequence ID" value="NZ_BAAAQN010000018.1"/>
</dbReference>
<comment type="similarity">
    <text evidence="2 12">Belongs to the RNA methyltransferase RsmE family.</text>
</comment>
<dbReference type="EC" id="2.1.1.193" evidence="3 12"/>
<feature type="domain" description="Ribosomal RNA small subunit methyltransferase E methyltransferase" evidence="14">
    <location>
        <begin position="95"/>
        <end position="254"/>
    </location>
</feature>
<keyword evidence="7 12" id="KW-0489">Methyltransferase</keyword>
<dbReference type="Pfam" id="PF04452">
    <property type="entry name" value="Methyltrans_RNA"/>
    <property type="match status" value="1"/>
</dbReference>
<gene>
    <name evidence="16" type="ORF">GCM10009839_35280</name>
</gene>
<evidence type="ECO:0000259" key="14">
    <source>
        <dbReference type="Pfam" id="PF04452"/>
    </source>
</evidence>